<dbReference type="EMBL" id="PFIJ01000015">
    <property type="protein sequence ID" value="PIX29191.1"/>
    <property type="molecule type" value="Genomic_DNA"/>
</dbReference>
<sequence>MLEFLCINVIMKASKLNSYHMRLHKTLTSHHFCKAKNRSGAGFTLIELLVVITVIGLLSSMILVGLQGVRAQGRDTRRVSDMRNMQNALELYFNKNTTYPVGSGWSVLGTALPDVGVKKLSIDPLNRAPYQYTYVSSPDGLHYVLKAVLEDINSSALKDSLKDTEIPTGVSSPGCNPPSYCIGL</sequence>
<gene>
    <name evidence="7" type="ORF">COZ64_00780</name>
</gene>
<dbReference type="GO" id="GO:0015628">
    <property type="term" value="P:protein secretion by the type II secretion system"/>
    <property type="evidence" value="ECO:0007669"/>
    <property type="project" value="InterPro"/>
</dbReference>
<dbReference type="Pfam" id="PF07963">
    <property type="entry name" value="N_methyl"/>
    <property type="match status" value="1"/>
</dbReference>
<evidence type="ECO:0000256" key="4">
    <source>
        <dbReference type="ARBA" id="ARBA00022989"/>
    </source>
</evidence>
<proteinExistence type="predicted"/>
<protein>
    <recommendedName>
        <fullName evidence="9">Type II secretion system protein GspG C-terminal domain-containing protein</fullName>
    </recommendedName>
</protein>
<evidence type="ECO:0000256" key="5">
    <source>
        <dbReference type="ARBA" id="ARBA00023136"/>
    </source>
</evidence>
<dbReference type="InterPro" id="IPR045584">
    <property type="entry name" value="Pilin-like"/>
</dbReference>
<reference evidence="8" key="1">
    <citation type="submission" date="2017-09" db="EMBL/GenBank/DDBJ databases">
        <title>Depth-based differentiation of microbial function through sediment-hosted aquifers and enrichment of novel symbionts in the deep terrestrial subsurface.</title>
        <authorList>
            <person name="Probst A.J."/>
            <person name="Ladd B."/>
            <person name="Jarett J.K."/>
            <person name="Geller-Mcgrath D.E."/>
            <person name="Sieber C.M.K."/>
            <person name="Emerson J.B."/>
            <person name="Anantharaman K."/>
            <person name="Thomas B.C."/>
            <person name="Malmstrom R."/>
            <person name="Stieglmeier M."/>
            <person name="Klingl A."/>
            <person name="Woyke T."/>
            <person name="Ryan C.M."/>
            <person name="Banfield J.F."/>
        </authorList>
    </citation>
    <scope>NUCLEOTIDE SEQUENCE [LARGE SCALE GENOMIC DNA]</scope>
</reference>
<comment type="caution">
    <text evidence="7">The sequence shown here is derived from an EMBL/GenBank/DDBJ whole genome shotgun (WGS) entry which is preliminary data.</text>
</comment>
<dbReference type="PANTHER" id="PTHR30093:SF44">
    <property type="entry name" value="TYPE II SECRETION SYSTEM CORE PROTEIN G"/>
    <property type="match status" value="1"/>
</dbReference>
<dbReference type="PROSITE" id="PS00409">
    <property type="entry name" value="PROKAR_NTER_METHYL"/>
    <property type="match status" value="1"/>
</dbReference>
<dbReference type="InterPro" id="IPR012902">
    <property type="entry name" value="N_methyl_site"/>
</dbReference>
<organism evidence="7 8">
    <name type="scientific">Candidatus Brennerbacteria bacterium CG_4_8_14_3_um_filter_43_14</name>
    <dbReference type="NCBI Taxonomy" id="1974521"/>
    <lineage>
        <taxon>Bacteria</taxon>
        <taxon>Candidatus Brenneribacteriota</taxon>
    </lineage>
</organism>
<accession>A0A2H9N750</accession>
<evidence type="ECO:0000256" key="3">
    <source>
        <dbReference type="ARBA" id="ARBA00022692"/>
    </source>
</evidence>
<feature type="transmembrane region" description="Helical" evidence="6">
    <location>
        <begin position="48"/>
        <end position="69"/>
    </location>
</feature>
<dbReference type="AlphaFoldDB" id="A0A2H9N750"/>
<keyword evidence="5 6" id="KW-0472">Membrane</keyword>
<dbReference type="Proteomes" id="UP000236842">
    <property type="component" value="Unassembled WGS sequence"/>
</dbReference>
<evidence type="ECO:0000256" key="1">
    <source>
        <dbReference type="ARBA" id="ARBA00004167"/>
    </source>
</evidence>
<evidence type="ECO:0008006" key="9">
    <source>
        <dbReference type="Google" id="ProtNLM"/>
    </source>
</evidence>
<dbReference type="NCBIfam" id="TIGR02532">
    <property type="entry name" value="IV_pilin_GFxxxE"/>
    <property type="match status" value="1"/>
</dbReference>
<keyword evidence="4 6" id="KW-1133">Transmembrane helix</keyword>
<dbReference type="PRINTS" id="PR00813">
    <property type="entry name" value="BCTERIALGSPG"/>
</dbReference>
<dbReference type="SUPFAM" id="SSF54523">
    <property type="entry name" value="Pili subunits"/>
    <property type="match status" value="1"/>
</dbReference>
<evidence type="ECO:0000256" key="6">
    <source>
        <dbReference type="SAM" id="Phobius"/>
    </source>
</evidence>
<keyword evidence="3 6" id="KW-0812">Transmembrane</keyword>
<evidence type="ECO:0000313" key="8">
    <source>
        <dbReference type="Proteomes" id="UP000236842"/>
    </source>
</evidence>
<dbReference type="GO" id="GO:0016020">
    <property type="term" value="C:membrane"/>
    <property type="evidence" value="ECO:0007669"/>
    <property type="project" value="UniProtKB-SubCell"/>
</dbReference>
<evidence type="ECO:0000313" key="7">
    <source>
        <dbReference type="EMBL" id="PIX29191.1"/>
    </source>
</evidence>
<dbReference type="GO" id="GO:0015627">
    <property type="term" value="C:type II protein secretion system complex"/>
    <property type="evidence" value="ECO:0007669"/>
    <property type="project" value="InterPro"/>
</dbReference>
<comment type="subcellular location">
    <subcellularLocation>
        <location evidence="1">Membrane</location>
        <topology evidence="1">Single-pass membrane protein</topology>
    </subcellularLocation>
</comment>
<dbReference type="Gene3D" id="3.30.700.10">
    <property type="entry name" value="Glycoprotein, Type 4 Pilin"/>
    <property type="match status" value="1"/>
</dbReference>
<evidence type="ECO:0000256" key="2">
    <source>
        <dbReference type="ARBA" id="ARBA00022481"/>
    </source>
</evidence>
<dbReference type="InterPro" id="IPR000983">
    <property type="entry name" value="Bac_GSPG_pilin"/>
</dbReference>
<dbReference type="PANTHER" id="PTHR30093">
    <property type="entry name" value="GENERAL SECRETION PATHWAY PROTEIN G"/>
    <property type="match status" value="1"/>
</dbReference>
<name>A0A2H9N750_9BACT</name>
<keyword evidence="2" id="KW-0488">Methylation</keyword>